<name>A0A6H5FZA3_9HEMI</name>
<reference evidence="2 3" key="1">
    <citation type="submission" date="2020-02" db="EMBL/GenBank/DDBJ databases">
        <authorList>
            <person name="Ferguson B K."/>
        </authorList>
    </citation>
    <scope>NUCLEOTIDE SEQUENCE [LARGE SCALE GENOMIC DNA]</scope>
</reference>
<evidence type="ECO:0000313" key="3">
    <source>
        <dbReference type="Proteomes" id="UP000479000"/>
    </source>
</evidence>
<proteinExistence type="predicted"/>
<keyword evidence="3" id="KW-1185">Reference proteome</keyword>
<dbReference type="Proteomes" id="UP000479000">
    <property type="component" value="Unassembled WGS sequence"/>
</dbReference>
<gene>
    <name evidence="2" type="ORF">NTEN_LOCUS1439</name>
</gene>
<feature type="non-terminal residue" evidence="2">
    <location>
        <position position="1"/>
    </location>
</feature>
<dbReference type="AlphaFoldDB" id="A0A6H5FZA3"/>
<evidence type="ECO:0000256" key="1">
    <source>
        <dbReference type="SAM" id="MobiDB-lite"/>
    </source>
</evidence>
<dbReference type="EMBL" id="CADCXU010002111">
    <property type="protein sequence ID" value="CAA9994623.1"/>
    <property type="molecule type" value="Genomic_DNA"/>
</dbReference>
<evidence type="ECO:0000313" key="2">
    <source>
        <dbReference type="EMBL" id="CAA9994623.1"/>
    </source>
</evidence>
<protein>
    <submittedName>
        <fullName evidence="2">Uncharacterized protein</fullName>
    </submittedName>
</protein>
<feature type="region of interest" description="Disordered" evidence="1">
    <location>
        <begin position="1"/>
        <end position="23"/>
    </location>
</feature>
<sequence length="90" mass="9535">ATATAVDRGTPKNSSICSETPRADRGIGTAVGLRRELSAMTGRRLIMSARSITSQAQRLLRRHPTTAVTDPLNSLTIRATATTTTTLVNA</sequence>
<organism evidence="2 3">
    <name type="scientific">Nesidiocoris tenuis</name>
    <dbReference type="NCBI Taxonomy" id="355587"/>
    <lineage>
        <taxon>Eukaryota</taxon>
        <taxon>Metazoa</taxon>
        <taxon>Ecdysozoa</taxon>
        <taxon>Arthropoda</taxon>
        <taxon>Hexapoda</taxon>
        <taxon>Insecta</taxon>
        <taxon>Pterygota</taxon>
        <taxon>Neoptera</taxon>
        <taxon>Paraneoptera</taxon>
        <taxon>Hemiptera</taxon>
        <taxon>Heteroptera</taxon>
        <taxon>Panheteroptera</taxon>
        <taxon>Cimicomorpha</taxon>
        <taxon>Miridae</taxon>
        <taxon>Dicyphina</taxon>
        <taxon>Nesidiocoris</taxon>
    </lineage>
</organism>
<accession>A0A6H5FZA3</accession>